<evidence type="ECO:0000256" key="3">
    <source>
        <dbReference type="ARBA" id="ARBA00022527"/>
    </source>
</evidence>
<comment type="similarity">
    <text evidence="9">Belongs to the protein kinase superfamily.</text>
</comment>
<dbReference type="PANTHER" id="PTHR45621">
    <property type="entry name" value="OS01G0588500 PROTEIN-RELATED"/>
    <property type="match status" value="1"/>
</dbReference>
<dbReference type="GO" id="GO:0005886">
    <property type="term" value="C:plasma membrane"/>
    <property type="evidence" value="ECO:0007669"/>
    <property type="project" value="UniProtKB-SubCell"/>
</dbReference>
<evidence type="ECO:0000256" key="4">
    <source>
        <dbReference type="ARBA" id="ARBA00022679"/>
    </source>
</evidence>
<dbReference type="InterPro" id="IPR001245">
    <property type="entry name" value="Ser-Thr/Tyr_kinase_cat_dom"/>
</dbReference>
<keyword evidence="5 8" id="KW-0547">Nucleotide-binding</keyword>
<evidence type="ECO:0000256" key="9">
    <source>
        <dbReference type="RuleBase" id="RU000304"/>
    </source>
</evidence>
<dbReference type="Pfam" id="PF07714">
    <property type="entry name" value="PK_Tyr_Ser-Thr"/>
    <property type="match status" value="1"/>
</dbReference>
<comment type="caution">
    <text evidence="11">The sequence shown here is derived from an EMBL/GenBank/DDBJ whole genome shotgun (WGS) entry which is preliminary data.</text>
</comment>
<feature type="binding site" evidence="8">
    <location>
        <position position="111"/>
    </location>
    <ligand>
        <name>ATP</name>
        <dbReference type="ChEBI" id="CHEBI:30616"/>
    </ligand>
</feature>
<evidence type="ECO:0000256" key="7">
    <source>
        <dbReference type="ARBA" id="ARBA00022840"/>
    </source>
</evidence>
<dbReference type="CDD" id="cd14066">
    <property type="entry name" value="STKc_IRAK"/>
    <property type="match status" value="1"/>
</dbReference>
<dbReference type="InterPro" id="IPR008271">
    <property type="entry name" value="Ser/Thr_kinase_AS"/>
</dbReference>
<evidence type="ECO:0000313" key="12">
    <source>
        <dbReference type="Proteomes" id="UP001634007"/>
    </source>
</evidence>
<keyword evidence="2" id="KW-1003">Cell membrane</keyword>
<dbReference type="PROSITE" id="PS00108">
    <property type="entry name" value="PROTEIN_KINASE_ST"/>
    <property type="match status" value="1"/>
</dbReference>
<dbReference type="EMBL" id="JBJKBG010000008">
    <property type="protein sequence ID" value="KAL3728063.1"/>
    <property type="molecule type" value="Genomic_DNA"/>
</dbReference>
<dbReference type="GO" id="GO:0005524">
    <property type="term" value="F:ATP binding"/>
    <property type="evidence" value="ECO:0007669"/>
    <property type="project" value="UniProtKB-UniRule"/>
</dbReference>
<feature type="domain" description="Protein kinase" evidence="10">
    <location>
        <begin position="76"/>
        <end position="356"/>
    </location>
</feature>
<dbReference type="PROSITE" id="PS50011">
    <property type="entry name" value="PROTEIN_KINASE_DOM"/>
    <property type="match status" value="1"/>
</dbReference>
<dbReference type="InterPro" id="IPR011009">
    <property type="entry name" value="Kinase-like_dom_sf"/>
</dbReference>
<dbReference type="Gene3D" id="3.30.200.20">
    <property type="entry name" value="Phosphorylase Kinase, domain 1"/>
    <property type="match status" value="1"/>
</dbReference>
<accession>A0ABD3JPD7</accession>
<dbReference type="InterPro" id="IPR050823">
    <property type="entry name" value="Plant_Ser_Thr_Prot_Kinase"/>
</dbReference>
<keyword evidence="4" id="KW-0808">Transferase</keyword>
<evidence type="ECO:0000259" key="10">
    <source>
        <dbReference type="PROSITE" id="PS50011"/>
    </source>
</evidence>
<dbReference type="PROSITE" id="PS00107">
    <property type="entry name" value="PROTEIN_KINASE_ATP"/>
    <property type="match status" value="1"/>
</dbReference>
<keyword evidence="3 9" id="KW-0723">Serine/threonine-protein kinase</keyword>
<evidence type="ECO:0000256" key="6">
    <source>
        <dbReference type="ARBA" id="ARBA00022777"/>
    </source>
</evidence>
<dbReference type="Proteomes" id="UP001634007">
    <property type="component" value="Unassembled WGS sequence"/>
</dbReference>
<name>A0ABD3JPD7_EUCGL</name>
<organism evidence="11 12">
    <name type="scientific">Eucalyptus globulus</name>
    <name type="common">Tasmanian blue gum</name>
    <dbReference type="NCBI Taxonomy" id="34317"/>
    <lineage>
        <taxon>Eukaryota</taxon>
        <taxon>Viridiplantae</taxon>
        <taxon>Streptophyta</taxon>
        <taxon>Embryophyta</taxon>
        <taxon>Tracheophyta</taxon>
        <taxon>Spermatophyta</taxon>
        <taxon>Magnoliopsida</taxon>
        <taxon>eudicotyledons</taxon>
        <taxon>Gunneridae</taxon>
        <taxon>Pentapetalae</taxon>
        <taxon>rosids</taxon>
        <taxon>malvids</taxon>
        <taxon>Myrtales</taxon>
        <taxon>Myrtaceae</taxon>
        <taxon>Myrtoideae</taxon>
        <taxon>Eucalypteae</taxon>
        <taxon>Eucalyptus</taxon>
    </lineage>
</organism>
<keyword evidence="7 8" id="KW-0067">ATP-binding</keyword>
<sequence>MGVCFGTPDFPTPSFTGKPKSGAKWKITTSSSSAASNSHDLLTARDKRAFGDGKIVADPSLTVFSFAELKEATKNFPADALLGEGGFGRVYKGMLHGKQQSGSKETIIAVKILKPAGAQGYRQWRREIAFIGAISHPNLAKLLGFCQDDENLALVYEFMPMGSLGNQIFRRGSTASLPWDVRLKIMVGAARGLVFLHNSCNMIHRDFKTANILLDGSYMAKLSDFGLVRSGPPEDKSHVSTQFVGTSGYAAPEYRATGRLSVKSDVYSFGIVLLEILTGVRACDPRHPSGMATLVEWAMPHLYSKKNLRTIMDSRLGGEYHAESALRIAQLASICLERERKQRPSMSKVVEELESIEAASANRILRNA</sequence>
<evidence type="ECO:0000256" key="8">
    <source>
        <dbReference type="PROSITE-ProRule" id="PRU10141"/>
    </source>
</evidence>
<evidence type="ECO:0000256" key="5">
    <source>
        <dbReference type="ARBA" id="ARBA00022741"/>
    </source>
</evidence>
<reference evidence="11 12" key="1">
    <citation type="submission" date="2024-11" db="EMBL/GenBank/DDBJ databases">
        <title>Chromosome-level genome assembly of Eucalyptus globulus Labill. provides insights into its genome evolution.</title>
        <authorList>
            <person name="Li X."/>
        </authorList>
    </citation>
    <scope>NUCLEOTIDE SEQUENCE [LARGE SCALE GENOMIC DNA]</scope>
    <source>
        <strain evidence="11">CL2024</strain>
        <tissue evidence="11">Fresh tender leaves</tissue>
    </source>
</reference>
<dbReference type="FunFam" id="1.10.510.10:FF:000095">
    <property type="entry name" value="protein STRUBBELIG-RECEPTOR FAMILY 8"/>
    <property type="match status" value="1"/>
</dbReference>
<dbReference type="Gene3D" id="1.10.510.10">
    <property type="entry name" value="Transferase(Phosphotransferase) domain 1"/>
    <property type="match status" value="1"/>
</dbReference>
<gene>
    <name evidence="11" type="ORF">ACJRO7_032761</name>
</gene>
<dbReference type="InterPro" id="IPR017441">
    <property type="entry name" value="Protein_kinase_ATP_BS"/>
</dbReference>
<comment type="subcellular location">
    <subcellularLocation>
        <location evidence="1">Cell membrane</location>
    </subcellularLocation>
</comment>
<evidence type="ECO:0000313" key="11">
    <source>
        <dbReference type="EMBL" id="KAL3728063.1"/>
    </source>
</evidence>
<dbReference type="SUPFAM" id="SSF56112">
    <property type="entry name" value="Protein kinase-like (PK-like)"/>
    <property type="match status" value="1"/>
</dbReference>
<evidence type="ECO:0000256" key="1">
    <source>
        <dbReference type="ARBA" id="ARBA00004236"/>
    </source>
</evidence>
<proteinExistence type="inferred from homology"/>
<evidence type="ECO:0000256" key="2">
    <source>
        <dbReference type="ARBA" id="ARBA00022475"/>
    </source>
</evidence>
<dbReference type="AlphaFoldDB" id="A0ABD3JPD7"/>
<dbReference type="GO" id="GO:0004674">
    <property type="term" value="F:protein serine/threonine kinase activity"/>
    <property type="evidence" value="ECO:0007669"/>
    <property type="project" value="UniProtKB-KW"/>
</dbReference>
<keyword evidence="6" id="KW-0418">Kinase</keyword>
<keyword evidence="2" id="KW-0472">Membrane</keyword>
<protein>
    <recommendedName>
        <fullName evidence="10">Protein kinase domain-containing protein</fullName>
    </recommendedName>
</protein>
<dbReference type="InterPro" id="IPR000719">
    <property type="entry name" value="Prot_kinase_dom"/>
</dbReference>
<keyword evidence="12" id="KW-1185">Reference proteome</keyword>